<keyword evidence="1" id="KW-1015">Disulfide bond</keyword>
<reference evidence="5" key="1">
    <citation type="submission" date="2016-06" db="UniProtKB">
        <authorList>
            <consortium name="WormBaseParasite"/>
        </authorList>
    </citation>
    <scope>IDENTIFICATION</scope>
</reference>
<dbReference type="AlphaFoldDB" id="A0A183ULV8"/>
<dbReference type="Gene3D" id="4.10.400.10">
    <property type="entry name" value="Low-density Lipoprotein Receptor"/>
    <property type="match status" value="1"/>
</dbReference>
<sequence>FCVFVIVCALDCFPGHIKCGSYCVDPRYSSQCFINPSKFHVPFAMAVSLFVESLSVKIAPTYAAIHAVGFVVDGVLSNKGEFSEEKLCNVKGTMPCKGFGECVLTKWLLDDKADCLDGSDEGYLFKN</sequence>
<name>A0A183ULV8_TOXCA</name>
<keyword evidence="4" id="KW-1185">Reference proteome</keyword>
<feature type="chain" id="PRO_5044553273" evidence="2">
    <location>
        <begin position="20"/>
        <end position="127"/>
    </location>
</feature>
<evidence type="ECO:0000256" key="2">
    <source>
        <dbReference type="SAM" id="SignalP"/>
    </source>
</evidence>
<gene>
    <name evidence="3" type="ORF">TCNE_LOCUS9478</name>
</gene>
<accession>A0A183ULV8</accession>
<organism evidence="4 5">
    <name type="scientific">Toxocara canis</name>
    <name type="common">Canine roundworm</name>
    <dbReference type="NCBI Taxonomy" id="6265"/>
    <lineage>
        <taxon>Eukaryota</taxon>
        <taxon>Metazoa</taxon>
        <taxon>Ecdysozoa</taxon>
        <taxon>Nematoda</taxon>
        <taxon>Chromadorea</taxon>
        <taxon>Rhabditida</taxon>
        <taxon>Spirurina</taxon>
        <taxon>Ascaridomorpha</taxon>
        <taxon>Ascaridoidea</taxon>
        <taxon>Toxocaridae</taxon>
        <taxon>Toxocara</taxon>
    </lineage>
</organism>
<dbReference type="Pfam" id="PF00057">
    <property type="entry name" value="Ldl_recept_a"/>
    <property type="match status" value="1"/>
</dbReference>
<keyword evidence="2" id="KW-0732">Signal</keyword>
<dbReference type="WBParaSite" id="TCNE_0000947801-mRNA-1">
    <property type="protein sequence ID" value="TCNE_0000947801-mRNA-1"/>
    <property type="gene ID" value="TCNE_0000947801"/>
</dbReference>
<dbReference type="InterPro" id="IPR002172">
    <property type="entry name" value="LDrepeatLR_classA_rpt"/>
</dbReference>
<evidence type="ECO:0000313" key="5">
    <source>
        <dbReference type="WBParaSite" id="TCNE_0000947801-mRNA-1"/>
    </source>
</evidence>
<evidence type="ECO:0000313" key="3">
    <source>
        <dbReference type="EMBL" id="VDM40799.1"/>
    </source>
</evidence>
<proteinExistence type="predicted"/>
<evidence type="ECO:0000313" key="4">
    <source>
        <dbReference type="Proteomes" id="UP000050794"/>
    </source>
</evidence>
<dbReference type="InterPro" id="IPR036055">
    <property type="entry name" value="LDL_receptor-like_sf"/>
</dbReference>
<dbReference type="SUPFAM" id="SSF57424">
    <property type="entry name" value="LDL receptor-like module"/>
    <property type="match status" value="1"/>
</dbReference>
<reference evidence="3 4" key="2">
    <citation type="submission" date="2018-11" db="EMBL/GenBank/DDBJ databases">
        <authorList>
            <consortium name="Pathogen Informatics"/>
        </authorList>
    </citation>
    <scope>NUCLEOTIDE SEQUENCE [LARGE SCALE GENOMIC DNA]</scope>
</reference>
<dbReference type="EMBL" id="UYWY01020188">
    <property type="protein sequence ID" value="VDM40799.1"/>
    <property type="molecule type" value="Genomic_DNA"/>
</dbReference>
<protein>
    <submittedName>
        <fullName evidence="5">Kazal-like domain-containing protein</fullName>
    </submittedName>
</protein>
<evidence type="ECO:0000256" key="1">
    <source>
        <dbReference type="ARBA" id="ARBA00023157"/>
    </source>
</evidence>
<dbReference type="Proteomes" id="UP000050794">
    <property type="component" value="Unassembled WGS sequence"/>
</dbReference>
<feature type="signal peptide" evidence="2">
    <location>
        <begin position="1"/>
        <end position="19"/>
    </location>
</feature>